<dbReference type="Gene3D" id="1.25.40.10">
    <property type="entry name" value="Tetratricopeptide repeat domain"/>
    <property type="match status" value="1"/>
</dbReference>
<dbReference type="InterPro" id="IPR011990">
    <property type="entry name" value="TPR-like_helical_dom_sf"/>
</dbReference>
<keyword evidence="2" id="KW-0677">Repeat</keyword>
<feature type="domain" description="Smr" evidence="4">
    <location>
        <begin position="363"/>
        <end position="453"/>
    </location>
</feature>
<dbReference type="PANTHER" id="PTHR47447">
    <property type="entry name" value="OS03G0856100 PROTEIN"/>
    <property type="match status" value="1"/>
</dbReference>
<dbReference type="EMBL" id="CM017322">
    <property type="protein sequence ID" value="KAE8008824.1"/>
    <property type="molecule type" value="Genomic_DNA"/>
</dbReference>
<comment type="similarity">
    <text evidence="1">Belongs to the PPR family. P subfamily.</text>
</comment>
<dbReference type="PANTHER" id="PTHR47447:SF15">
    <property type="entry name" value="OS02G0120000 PROTEIN"/>
    <property type="match status" value="1"/>
</dbReference>
<sequence>MMVVLGGSLKLPLSSPLPCNPHKAPPQKLTPLLPKCALTKQAHRFLSTLTTTTTLGDPSAADKLIRKFVASSPKSIALHTLSHLLSPRTSHPHLSSLALPLYTRITEASWFSWNPKLVAELVALLDKQGHYNEWERLISEAVSKLEQRERELAHFYCELVESHSKRSSKRGFEASYTQLNQLLRSSASVYVKRRCYESMVGGLCEMGRPREAENVFEEMHVRGLKVSRFEFRSVLYAYGRLGLFEDMQRIVHQMESEGLGIDTVCSNMVLSAYGAHDKLAEMASMLRKMKALAIPFSVRTYNSVLNSCPRIMAMLEVINGLPLSIEELSGVLNDDEALVVEELVGSCSVLEEVMEWDSLEAKLDLHGMHLGSAYVVMLQWVKELHHRLKDEKHVIPGQVTVVCGLGKHSNVRGKSPVKGLVRNMLVRMKSPMRNDRKNIGCFIGKGKVVRDWLC</sequence>
<dbReference type="NCBIfam" id="TIGR00756">
    <property type="entry name" value="PPR"/>
    <property type="match status" value="1"/>
</dbReference>
<dbReference type="SUPFAM" id="SSF160443">
    <property type="entry name" value="SMR domain-like"/>
    <property type="match status" value="1"/>
</dbReference>
<evidence type="ECO:0000256" key="3">
    <source>
        <dbReference type="PROSITE-ProRule" id="PRU00708"/>
    </source>
</evidence>
<evidence type="ECO:0000313" key="6">
    <source>
        <dbReference type="Proteomes" id="UP000327013"/>
    </source>
</evidence>
<dbReference type="AlphaFoldDB" id="A0A5N6QP75"/>
<keyword evidence="6" id="KW-1185">Reference proteome</keyword>
<organism evidence="5 6">
    <name type="scientific">Carpinus fangiana</name>
    <dbReference type="NCBI Taxonomy" id="176857"/>
    <lineage>
        <taxon>Eukaryota</taxon>
        <taxon>Viridiplantae</taxon>
        <taxon>Streptophyta</taxon>
        <taxon>Embryophyta</taxon>
        <taxon>Tracheophyta</taxon>
        <taxon>Spermatophyta</taxon>
        <taxon>Magnoliopsida</taxon>
        <taxon>eudicotyledons</taxon>
        <taxon>Gunneridae</taxon>
        <taxon>Pentapetalae</taxon>
        <taxon>rosids</taxon>
        <taxon>fabids</taxon>
        <taxon>Fagales</taxon>
        <taxon>Betulaceae</taxon>
        <taxon>Carpinus</taxon>
    </lineage>
</organism>
<protein>
    <recommendedName>
        <fullName evidence="4">Smr domain-containing protein</fullName>
    </recommendedName>
</protein>
<evidence type="ECO:0000256" key="2">
    <source>
        <dbReference type="ARBA" id="ARBA00022737"/>
    </source>
</evidence>
<dbReference type="InterPro" id="IPR002885">
    <property type="entry name" value="PPR_rpt"/>
</dbReference>
<dbReference type="PROSITE" id="PS50828">
    <property type="entry name" value="SMR"/>
    <property type="match status" value="1"/>
</dbReference>
<dbReference type="OrthoDB" id="1931748at2759"/>
<accession>A0A5N6QP75</accession>
<name>A0A5N6QP75_9ROSI</name>
<gene>
    <name evidence="5" type="ORF">FH972_005297</name>
</gene>
<reference evidence="5 6" key="1">
    <citation type="submission" date="2019-06" db="EMBL/GenBank/DDBJ databases">
        <title>A chromosomal-level reference genome of Carpinus fangiana (Coryloideae, Betulaceae).</title>
        <authorList>
            <person name="Yang X."/>
            <person name="Wang Z."/>
            <person name="Zhang L."/>
            <person name="Hao G."/>
            <person name="Liu J."/>
            <person name="Yang Y."/>
        </authorList>
    </citation>
    <scope>NUCLEOTIDE SEQUENCE [LARGE SCALE GENOMIC DNA]</scope>
    <source>
        <strain evidence="5">Cfa_2016G</strain>
        <tissue evidence="5">Leaf</tissue>
    </source>
</reference>
<dbReference type="Gene3D" id="3.30.1370.110">
    <property type="match status" value="1"/>
</dbReference>
<evidence type="ECO:0000259" key="4">
    <source>
        <dbReference type="PROSITE" id="PS50828"/>
    </source>
</evidence>
<dbReference type="InterPro" id="IPR002625">
    <property type="entry name" value="Smr_dom"/>
</dbReference>
<dbReference type="PROSITE" id="PS51375">
    <property type="entry name" value="PPR"/>
    <property type="match status" value="1"/>
</dbReference>
<dbReference type="SMART" id="SM00463">
    <property type="entry name" value="SMR"/>
    <property type="match status" value="1"/>
</dbReference>
<dbReference type="InterPro" id="IPR036063">
    <property type="entry name" value="Smr_dom_sf"/>
</dbReference>
<evidence type="ECO:0000256" key="1">
    <source>
        <dbReference type="ARBA" id="ARBA00007626"/>
    </source>
</evidence>
<proteinExistence type="inferred from homology"/>
<evidence type="ECO:0000313" key="5">
    <source>
        <dbReference type="EMBL" id="KAE8008824.1"/>
    </source>
</evidence>
<dbReference type="Proteomes" id="UP000327013">
    <property type="component" value="Chromosome 2"/>
</dbReference>
<feature type="repeat" description="PPR" evidence="3">
    <location>
        <begin position="192"/>
        <end position="226"/>
    </location>
</feature>
<dbReference type="Pfam" id="PF01535">
    <property type="entry name" value="PPR"/>
    <property type="match status" value="3"/>
</dbReference>